<dbReference type="InterPro" id="IPR042099">
    <property type="entry name" value="ANL_N_sf"/>
</dbReference>
<organism evidence="4 5">
    <name type="scientific">Fusobacterium vincentii 4_1_13</name>
    <dbReference type="NCBI Taxonomy" id="469606"/>
    <lineage>
        <taxon>Bacteria</taxon>
        <taxon>Fusobacteriati</taxon>
        <taxon>Fusobacteriota</taxon>
        <taxon>Fusobacteriia</taxon>
        <taxon>Fusobacteriales</taxon>
        <taxon>Fusobacteriaceae</taxon>
        <taxon>Fusobacterium</taxon>
    </lineage>
</organism>
<proteinExistence type="predicted"/>
<dbReference type="GO" id="GO:0031177">
    <property type="term" value="F:phosphopantetheine binding"/>
    <property type="evidence" value="ECO:0007669"/>
    <property type="project" value="TreeGrafter"/>
</dbReference>
<name>A0A0M1VRT5_FUSVC</name>
<dbReference type="Pfam" id="PF13193">
    <property type="entry name" value="AMP-binding_C"/>
    <property type="match status" value="1"/>
</dbReference>
<dbReference type="PROSITE" id="PS50075">
    <property type="entry name" value="CARRIER"/>
    <property type="match status" value="1"/>
</dbReference>
<dbReference type="InterPro" id="IPR020845">
    <property type="entry name" value="AMP-binding_CS"/>
</dbReference>
<keyword evidence="2" id="KW-0597">Phosphoprotein</keyword>
<dbReference type="Pfam" id="PF00550">
    <property type="entry name" value="PP-binding"/>
    <property type="match status" value="1"/>
</dbReference>
<dbReference type="FunFam" id="3.40.50.980:FF:000001">
    <property type="entry name" value="Non-ribosomal peptide synthetase"/>
    <property type="match status" value="1"/>
</dbReference>
<evidence type="ECO:0000313" key="5">
    <source>
        <dbReference type="Proteomes" id="UP000004925"/>
    </source>
</evidence>
<evidence type="ECO:0000259" key="3">
    <source>
        <dbReference type="PROSITE" id="PS50075"/>
    </source>
</evidence>
<dbReference type="EMBL" id="ACDE02000013">
    <property type="protein sequence ID" value="EEO39325.1"/>
    <property type="molecule type" value="Genomic_DNA"/>
</dbReference>
<dbReference type="Proteomes" id="UP000004925">
    <property type="component" value="Unassembled WGS sequence"/>
</dbReference>
<dbReference type="GO" id="GO:0043041">
    <property type="term" value="P:amino acid activation for nonribosomal peptide biosynthetic process"/>
    <property type="evidence" value="ECO:0007669"/>
    <property type="project" value="TreeGrafter"/>
</dbReference>
<dbReference type="SUPFAM" id="SSF56801">
    <property type="entry name" value="Acetyl-CoA synthetase-like"/>
    <property type="match status" value="1"/>
</dbReference>
<dbReference type="InterPro" id="IPR000873">
    <property type="entry name" value="AMP-dep_synth/lig_dom"/>
</dbReference>
<evidence type="ECO:0000313" key="4">
    <source>
        <dbReference type="EMBL" id="EEO39325.1"/>
    </source>
</evidence>
<dbReference type="Gene3D" id="1.10.1200.10">
    <property type="entry name" value="ACP-like"/>
    <property type="match status" value="1"/>
</dbReference>
<evidence type="ECO:0000256" key="2">
    <source>
        <dbReference type="ARBA" id="ARBA00022553"/>
    </source>
</evidence>
<dbReference type="Pfam" id="PF00501">
    <property type="entry name" value="AMP-binding"/>
    <property type="match status" value="1"/>
</dbReference>
<dbReference type="PROSITE" id="PS00455">
    <property type="entry name" value="AMP_BINDING"/>
    <property type="match status" value="1"/>
</dbReference>
<keyword evidence="1" id="KW-0596">Phosphopantetheine</keyword>
<dbReference type="AlphaFoldDB" id="A0A0M1VRT5"/>
<dbReference type="HOGENOM" id="CLU_000022_2_12_0"/>
<comment type="caution">
    <text evidence="4">The sequence shown here is derived from an EMBL/GenBank/DDBJ whole genome shotgun (WGS) entry which is preliminary data.</text>
</comment>
<dbReference type="SUPFAM" id="SSF47336">
    <property type="entry name" value="ACP-like"/>
    <property type="match status" value="1"/>
</dbReference>
<dbReference type="InterPro" id="IPR045851">
    <property type="entry name" value="AMP-bd_C_sf"/>
</dbReference>
<dbReference type="InterPro" id="IPR025110">
    <property type="entry name" value="AMP-bd_C"/>
</dbReference>
<feature type="domain" description="Carrier" evidence="3">
    <location>
        <begin position="508"/>
        <end position="583"/>
    </location>
</feature>
<dbReference type="PANTHER" id="PTHR45527:SF1">
    <property type="entry name" value="FATTY ACID SYNTHASE"/>
    <property type="match status" value="1"/>
</dbReference>
<dbReference type="InterPro" id="IPR036736">
    <property type="entry name" value="ACP-like_sf"/>
</dbReference>
<dbReference type="InterPro" id="IPR010071">
    <property type="entry name" value="AA_adenyl_dom"/>
</dbReference>
<dbReference type="Gene3D" id="3.30.300.30">
    <property type="match status" value="1"/>
</dbReference>
<dbReference type="GO" id="GO:0044550">
    <property type="term" value="P:secondary metabolite biosynthetic process"/>
    <property type="evidence" value="ECO:0007669"/>
    <property type="project" value="TreeGrafter"/>
</dbReference>
<dbReference type="eggNOG" id="COG1020">
    <property type="taxonomic scope" value="Bacteria"/>
</dbReference>
<dbReference type="PROSITE" id="PS00012">
    <property type="entry name" value="PHOSPHOPANTETHEINE"/>
    <property type="match status" value="1"/>
</dbReference>
<reference evidence="4 5" key="1">
    <citation type="submission" date="2011-10" db="EMBL/GenBank/DDBJ databases">
        <title>The Genome Sequence of Fusobacterium sp. 4_1_13.</title>
        <authorList>
            <consortium name="The Broad Institute Genome Sequencing Platform"/>
            <person name="Earl A."/>
            <person name="Ward D."/>
            <person name="Feldgarden M."/>
            <person name="Gevers D."/>
            <person name="Strauss J."/>
            <person name="Ambrose C."/>
            <person name="Allen-Vercoe E."/>
            <person name="Young S.K."/>
            <person name="Zeng Q."/>
            <person name="Gargeya S."/>
            <person name="Fitzgerald M."/>
            <person name="Haas B."/>
            <person name="Abouelleil A."/>
            <person name="Alvarado L."/>
            <person name="Arachchi H.M."/>
            <person name="Berlin A."/>
            <person name="Brown A."/>
            <person name="Chapman S.B."/>
            <person name="Chen Z."/>
            <person name="Dunbar C."/>
            <person name="Freedman E."/>
            <person name="Gearin G."/>
            <person name="Goldberg J."/>
            <person name="Griggs A."/>
            <person name="Gujja S."/>
            <person name="Heiman D."/>
            <person name="Howarth C."/>
            <person name="Larson L."/>
            <person name="Lui A."/>
            <person name="MacDonald P.J."/>
            <person name="Montmayeur A."/>
            <person name="Murphy C."/>
            <person name="Neiman D."/>
            <person name="Pearson M."/>
            <person name="Priest M."/>
            <person name="Roberts A."/>
            <person name="Saif S."/>
            <person name="Shea T."/>
            <person name="Shenoy N."/>
            <person name="Sisk P."/>
            <person name="Stolte C."/>
            <person name="Sykes S."/>
            <person name="Wortman J."/>
            <person name="Nusbaum C."/>
            <person name="Birren B."/>
        </authorList>
    </citation>
    <scope>NUCLEOTIDE SEQUENCE [LARGE SCALE GENOMIC DNA]</scope>
    <source>
        <strain evidence="4 5">4_1_13</strain>
    </source>
</reference>
<dbReference type="NCBIfam" id="TIGR01733">
    <property type="entry name" value="AA-adenyl-dom"/>
    <property type="match status" value="1"/>
</dbReference>
<gene>
    <name evidence="4" type="ORF">FSCG_00038</name>
</gene>
<evidence type="ECO:0000256" key="1">
    <source>
        <dbReference type="ARBA" id="ARBA00022450"/>
    </source>
</evidence>
<dbReference type="Gene3D" id="3.40.50.12780">
    <property type="entry name" value="N-terminal domain of ligase-like"/>
    <property type="match status" value="1"/>
</dbReference>
<protein>
    <submittedName>
        <fullName evidence="4">Amino acid adenylation domain-containing protein</fullName>
    </submittedName>
</protein>
<dbReference type="GO" id="GO:0005737">
    <property type="term" value="C:cytoplasm"/>
    <property type="evidence" value="ECO:0007669"/>
    <property type="project" value="TreeGrafter"/>
</dbReference>
<dbReference type="RefSeq" id="WP_008802441.1">
    <property type="nucleotide sequence ID" value="NZ_KQ235735.1"/>
</dbReference>
<accession>A0A0M1VRT5</accession>
<dbReference type="InterPro" id="IPR006162">
    <property type="entry name" value="Ppantetheine_attach_site"/>
</dbReference>
<dbReference type="InterPro" id="IPR009081">
    <property type="entry name" value="PP-bd_ACP"/>
</dbReference>
<dbReference type="PANTHER" id="PTHR45527">
    <property type="entry name" value="NONRIBOSOMAL PEPTIDE SYNTHETASE"/>
    <property type="match status" value="1"/>
</dbReference>
<dbReference type="CDD" id="cd05930">
    <property type="entry name" value="A_NRPS"/>
    <property type="match status" value="1"/>
</dbReference>
<sequence>MFKISVIKRFEYIAKKYPNNTAIITKEKKITYSVLNKDANKLAHYIKNNNILTKNKAIGIFIEPSIDMVISVLAIQKLGVPYVPIDVSYPYKRIKYMIKDSKISCILSLKKNIEKIESFDINILLLDKINYYNFKDTNLSSKNSDIMYILYTSGSTGVPKGVEVYQKGVTNYLNYSCDNYLNKISDNKNPASFIYLPLAFDASVTSLYSPLMMGRSIVIPSKKGLEIFDDILVQKNKFDFVKITPAHLLILKERMDFRHFKNWTKSLIIGGEALTLQHLAFLKKININWTIINEYGPTETVVGSSTFSFTLNSHVPDKIPIGKAIYNTIIYIIDKGGNLLPNGEVGEIVIGGDGVAKGYLNKKELTEEKFLENFILPGNRVYKTGDLGTYQEDGNLIYNGRIDEQVKIRGYRIEISEIEANLKKIPGILEAVVIIKENKLNMKSLEAFFTSEKDLDISIIKKKLSKSLPIYMLPSKFLRVEKIPITSNGKIDKKSLLKLDAPFNVSNKTLNKIEQQLLPIWKEILKTKNINIDDKFSTLGGHSLLAVMLISEVNKIFSVNIPILTLYPNGTLREIAKEIQIQKQRGV</sequence>